<protein>
    <submittedName>
        <fullName evidence="5">MSMB protein</fullName>
    </submittedName>
</protein>
<keyword evidence="6" id="KW-1185">Reference proteome</keyword>
<evidence type="ECO:0000256" key="3">
    <source>
        <dbReference type="ARBA" id="ARBA00022525"/>
    </source>
</evidence>
<proteinExistence type="inferred from homology"/>
<feature type="non-terminal residue" evidence="5">
    <location>
        <position position="1"/>
    </location>
</feature>
<dbReference type="Gene3D" id="2.20.25.590">
    <property type="match status" value="1"/>
</dbReference>
<evidence type="ECO:0000313" key="5">
    <source>
        <dbReference type="EMBL" id="NXK51583.1"/>
    </source>
</evidence>
<dbReference type="EMBL" id="VXAL01011833">
    <property type="protein sequence ID" value="NXK51583.1"/>
    <property type="molecule type" value="Genomic_DNA"/>
</dbReference>
<keyword evidence="4" id="KW-1015">Disulfide bond</keyword>
<comment type="caution">
    <text evidence="5">The sequence shown here is derived from an EMBL/GenBank/DDBJ whole genome shotgun (WGS) entry which is preliminary data.</text>
</comment>
<organism evidence="5 6">
    <name type="scientific">Chauna torquata</name>
    <name type="common">Southern screamer</name>
    <dbReference type="NCBI Taxonomy" id="30388"/>
    <lineage>
        <taxon>Eukaryota</taxon>
        <taxon>Metazoa</taxon>
        <taxon>Chordata</taxon>
        <taxon>Craniata</taxon>
        <taxon>Vertebrata</taxon>
        <taxon>Euteleostomi</taxon>
        <taxon>Archelosauria</taxon>
        <taxon>Archosauria</taxon>
        <taxon>Dinosauria</taxon>
        <taxon>Saurischia</taxon>
        <taxon>Theropoda</taxon>
        <taxon>Coelurosauria</taxon>
        <taxon>Aves</taxon>
        <taxon>Neognathae</taxon>
        <taxon>Galloanserae</taxon>
        <taxon>Anseriformes</taxon>
        <taxon>Anhimidae</taxon>
        <taxon>Chauna</taxon>
    </lineage>
</organism>
<dbReference type="Gene3D" id="2.10.70.10">
    <property type="entry name" value="Complement Module, domain 1"/>
    <property type="match status" value="1"/>
</dbReference>
<reference evidence="5 6" key="1">
    <citation type="submission" date="2019-09" db="EMBL/GenBank/DDBJ databases">
        <title>Bird 10,000 Genomes (B10K) Project - Family phase.</title>
        <authorList>
            <person name="Zhang G."/>
        </authorList>
    </citation>
    <scope>NUCLEOTIDE SEQUENCE [LARGE SCALE GENOMIC DNA]</scope>
    <source>
        <strain evidence="5">B10K-DU-011-36</strain>
        <tissue evidence="5">Muscle</tissue>
    </source>
</reference>
<evidence type="ECO:0000256" key="1">
    <source>
        <dbReference type="ARBA" id="ARBA00004613"/>
    </source>
</evidence>
<accession>A0A7L0K7W8</accession>
<evidence type="ECO:0000256" key="4">
    <source>
        <dbReference type="ARBA" id="ARBA00023157"/>
    </source>
</evidence>
<dbReference type="InterPro" id="IPR008735">
    <property type="entry name" value="PSP94"/>
</dbReference>
<evidence type="ECO:0000256" key="2">
    <source>
        <dbReference type="ARBA" id="ARBA00010352"/>
    </source>
</evidence>
<keyword evidence="3" id="KW-0964">Secreted</keyword>
<gene>
    <name evidence="5" type="primary">Msmb_1</name>
    <name evidence="5" type="ORF">CHATOR_R13234</name>
</gene>
<comment type="subcellular location">
    <subcellularLocation>
        <location evidence="1">Secreted</location>
    </subcellularLocation>
</comment>
<dbReference type="GO" id="GO:0005576">
    <property type="term" value="C:extracellular region"/>
    <property type="evidence" value="ECO:0007669"/>
    <property type="project" value="UniProtKB-SubCell"/>
</dbReference>
<dbReference type="PANTHER" id="PTHR10500:SF7">
    <property type="entry name" value="BETA-MICROSEMINOPROTEIN"/>
    <property type="match status" value="1"/>
</dbReference>
<dbReference type="PANTHER" id="PTHR10500">
    <property type="entry name" value="BETA-MICROSEMINOPROTEIN"/>
    <property type="match status" value="1"/>
</dbReference>
<dbReference type="AlphaFoldDB" id="A0A7L0K7W8"/>
<comment type="similarity">
    <text evidence="2">Belongs to the beta-microseminoprotein family.</text>
</comment>
<evidence type="ECO:0000313" key="6">
    <source>
        <dbReference type="Proteomes" id="UP000537522"/>
    </source>
</evidence>
<dbReference type="Pfam" id="PF05825">
    <property type="entry name" value="PSP94"/>
    <property type="match status" value="1"/>
</dbReference>
<name>A0A7L0K7W8_CHATO</name>
<dbReference type="Proteomes" id="UP000537522">
    <property type="component" value="Unassembled WGS sequence"/>
</dbReference>
<feature type="non-terminal residue" evidence="5">
    <location>
        <position position="77"/>
    </location>
</feature>
<sequence length="77" mass="8700">CYDLNGELHEFDSQWKTAECLECSCSKNGIGCCTVYVTPVGYDEEKCVSIFNKETCAYEVVEKDDHSKACPVYQWVG</sequence>